<feature type="compositionally biased region" description="Acidic residues" evidence="3">
    <location>
        <begin position="104"/>
        <end position="117"/>
    </location>
</feature>
<evidence type="ECO:0000313" key="5">
    <source>
        <dbReference type="EMBL" id="KAF5745815.1"/>
    </source>
</evidence>
<dbReference type="Gene3D" id="1.20.920.10">
    <property type="entry name" value="Bromodomain-like"/>
    <property type="match status" value="1"/>
</dbReference>
<sequence length="749" mass="82374">MGKVVEKRKKKGRPSLMDIQNRALKERQQQQQPEKRSNSSAHNSSSNCKSSTTVPLRRSTRRHPNVSPERDNGEELSRGKRREKKMKLVLKLPTSQNSPRDSGDSDTELNAEDEDDNHDLAASNQKELKIKAIGDGSGIEECDKEEKPVSTTKEASKQQGTQLYSGLSTPLPDKKLLLFILDRLQKKDRYGVFSEPVDLNELPDYLDIVEHPMDFSTVRKKLADGVYAYLEQFEKDVFLICSNAMEYNAPYTIYFRQAQSIQELAKKNFENLRQGSDDNEPECKVERRGRPPTKNSKKHLGRTSLEHAGLDFSTDATLATGAESNIDMRKITPLLDKSGFSDPSGQSYSSQNNFSLLERNDDTLGFNFKGNLTKHGKKQVILDDNRRNNYKQYQTLPGGQEPSVDNAFSSERNLMPIGFHAEYGYARSLARFASNLGPAAWKMASKNVEKALPSGFKFGPGWVGENDIALRPLVQLSPAAGPSSSAGPLFPRESSYPVETCSTTEPKGEGEKLSEKLQGQGLSEKPSVSSALIDNLSKPPPQSTFPSLSTVDRSSDSCVEKTQVIERLNTLTGLKALDSSLNAIRPRPPFQNTQSKPLHPGMNGVNGTYGFNLPAQMAKIGGAAPLSGFNFQSPQMLEAVSRTKTKFALPSTSHAINSEETKVFGNSSAAHPSSLLPPSGGEALRSTRPVLLLQSSWQGSQPQEKPDSIFSPQPKPDSVPPELNMGFQSSGSPSSRQLDSVQLDLALQL</sequence>
<feature type="region of interest" description="Disordered" evidence="3">
    <location>
        <begin position="480"/>
        <end position="552"/>
    </location>
</feature>
<reference evidence="5 6" key="1">
    <citation type="journal article" date="2020" name="Nat. Commun.">
        <title>Genome of Tripterygium wilfordii and identification of cytochrome P450 involved in triptolide biosynthesis.</title>
        <authorList>
            <person name="Tu L."/>
            <person name="Su P."/>
            <person name="Zhang Z."/>
            <person name="Gao L."/>
            <person name="Wang J."/>
            <person name="Hu T."/>
            <person name="Zhou J."/>
            <person name="Zhang Y."/>
            <person name="Zhao Y."/>
            <person name="Liu Y."/>
            <person name="Song Y."/>
            <person name="Tong Y."/>
            <person name="Lu Y."/>
            <person name="Yang J."/>
            <person name="Xu C."/>
            <person name="Jia M."/>
            <person name="Peters R.J."/>
            <person name="Huang L."/>
            <person name="Gao W."/>
        </authorList>
    </citation>
    <scope>NUCLEOTIDE SEQUENCE [LARGE SCALE GENOMIC DNA]</scope>
    <source>
        <strain evidence="6">cv. XIE 37</strain>
        <tissue evidence="5">Leaf</tissue>
    </source>
</reference>
<evidence type="ECO:0000256" key="3">
    <source>
        <dbReference type="SAM" id="MobiDB-lite"/>
    </source>
</evidence>
<dbReference type="InterPro" id="IPR001487">
    <property type="entry name" value="Bromodomain"/>
</dbReference>
<feature type="compositionally biased region" description="Basic residues" evidence="3">
    <location>
        <begin position="79"/>
        <end position="88"/>
    </location>
</feature>
<feature type="region of interest" description="Disordered" evidence="3">
    <location>
        <begin position="664"/>
        <end position="683"/>
    </location>
</feature>
<dbReference type="OrthoDB" id="21449at2759"/>
<evidence type="ECO:0000313" key="6">
    <source>
        <dbReference type="Proteomes" id="UP000593562"/>
    </source>
</evidence>
<feature type="compositionally biased region" description="Basic and acidic residues" evidence="3">
    <location>
        <begin position="68"/>
        <end position="78"/>
    </location>
</feature>
<feature type="region of interest" description="Disordered" evidence="3">
    <location>
        <begin position="696"/>
        <end position="739"/>
    </location>
</feature>
<feature type="compositionally biased region" description="Basic residues" evidence="3">
    <location>
        <begin position="1"/>
        <end position="13"/>
    </location>
</feature>
<keyword evidence="6" id="KW-1185">Reference proteome</keyword>
<evidence type="ECO:0000259" key="4">
    <source>
        <dbReference type="PROSITE" id="PS50014"/>
    </source>
</evidence>
<feature type="compositionally biased region" description="Low complexity" evidence="3">
    <location>
        <begin position="667"/>
        <end position="683"/>
    </location>
</feature>
<evidence type="ECO:0000256" key="2">
    <source>
        <dbReference type="PROSITE-ProRule" id="PRU00035"/>
    </source>
</evidence>
<comment type="caution">
    <text evidence="5">The sequence shown here is derived from an EMBL/GenBank/DDBJ whole genome shotgun (WGS) entry which is preliminary data.</text>
</comment>
<feature type="region of interest" description="Disordered" evidence="3">
    <location>
        <begin position="272"/>
        <end position="305"/>
    </location>
</feature>
<feature type="compositionally biased region" description="Basic and acidic residues" evidence="3">
    <location>
        <begin position="23"/>
        <end position="37"/>
    </location>
</feature>
<dbReference type="SMART" id="SM00297">
    <property type="entry name" value="BROMO"/>
    <property type="match status" value="1"/>
</dbReference>
<evidence type="ECO:0000256" key="1">
    <source>
        <dbReference type="ARBA" id="ARBA00023117"/>
    </source>
</evidence>
<dbReference type="InParanoid" id="A0A7J7DHG1"/>
<dbReference type="Pfam" id="PF00439">
    <property type="entry name" value="Bromodomain"/>
    <property type="match status" value="1"/>
</dbReference>
<organism evidence="5 6">
    <name type="scientific">Tripterygium wilfordii</name>
    <name type="common">Thunder God vine</name>
    <dbReference type="NCBI Taxonomy" id="458696"/>
    <lineage>
        <taxon>Eukaryota</taxon>
        <taxon>Viridiplantae</taxon>
        <taxon>Streptophyta</taxon>
        <taxon>Embryophyta</taxon>
        <taxon>Tracheophyta</taxon>
        <taxon>Spermatophyta</taxon>
        <taxon>Magnoliopsida</taxon>
        <taxon>eudicotyledons</taxon>
        <taxon>Gunneridae</taxon>
        <taxon>Pentapetalae</taxon>
        <taxon>rosids</taxon>
        <taxon>fabids</taxon>
        <taxon>Celastrales</taxon>
        <taxon>Celastraceae</taxon>
        <taxon>Tripterygium</taxon>
    </lineage>
</organism>
<dbReference type="EMBL" id="JAAARO010000007">
    <property type="protein sequence ID" value="KAF5745815.1"/>
    <property type="molecule type" value="Genomic_DNA"/>
</dbReference>
<dbReference type="InterPro" id="IPR051831">
    <property type="entry name" value="Bromodomain_contain_prot"/>
</dbReference>
<dbReference type="PANTHER" id="PTHR22881">
    <property type="entry name" value="BROMODOMAIN CONTAINING PROTEIN"/>
    <property type="match status" value="1"/>
</dbReference>
<accession>A0A7J7DHG1</accession>
<dbReference type="InterPro" id="IPR036427">
    <property type="entry name" value="Bromodomain-like_sf"/>
</dbReference>
<feature type="compositionally biased region" description="Polar residues" evidence="3">
    <location>
        <begin position="149"/>
        <end position="166"/>
    </location>
</feature>
<dbReference type="SUPFAM" id="SSF47370">
    <property type="entry name" value="Bromodomain"/>
    <property type="match status" value="1"/>
</dbReference>
<feature type="compositionally biased region" description="Polar residues" evidence="3">
    <location>
        <begin position="726"/>
        <end position="739"/>
    </location>
</feature>
<dbReference type="PRINTS" id="PR00503">
    <property type="entry name" value="BROMODOMAIN"/>
</dbReference>
<dbReference type="AlphaFoldDB" id="A0A7J7DHG1"/>
<keyword evidence="1 2" id="KW-0103">Bromodomain</keyword>
<feature type="compositionally biased region" description="Low complexity" evidence="3">
    <location>
        <begin position="38"/>
        <end position="51"/>
    </location>
</feature>
<feature type="compositionally biased region" description="Basic and acidic residues" evidence="3">
    <location>
        <begin position="506"/>
        <end position="515"/>
    </location>
</feature>
<feature type="domain" description="Bromo" evidence="4">
    <location>
        <begin position="185"/>
        <end position="255"/>
    </location>
</feature>
<dbReference type="Proteomes" id="UP000593562">
    <property type="component" value="Unassembled WGS sequence"/>
</dbReference>
<protein>
    <submittedName>
        <fullName evidence="5">Bromodomain-containing protein</fullName>
    </submittedName>
</protein>
<dbReference type="PROSITE" id="PS50014">
    <property type="entry name" value="BROMODOMAIN_2"/>
    <property type="match status" value="1"/>
</dbReference>
<name>A0A7J7DHG1_TRIWF</name>
<proteinExistence type="predicted"/>
<feature type="region of interest" description="Disordered" evidence="3">
    <location>
        <begin position="1"/>
        <end position="166"/>
    </location>
</feature>
<gene>
    <name evidence="5" type="ORF">HS088_TW07G01409</name>
</gene>
<dbReference type="PANTHER" id="PTHR22881:SF27">
    <property type="entry name" value="BROMODOMAIN CONTAINING 7_9"/>
    <property type="match status" value="1"/>
</dbReference>